<feature type="transmembrane region" description="Helical" evidence="1">
    <location>
        <begin position="35"/>
        <end position="57"/>
    </location>
</feature>
<dbReference type="EMBL" id="DRMJ01000096">
    <property type="protein sequence ID" value="HHL42362.1"/>
    <property type="molecule type" value="Genomic_DNA"/>
</dbReference>
<protein>
    <submittedName>
        <fullName evidence="2">Uncharacterized protein</fullName>
    </submittedName>
</protein>
<dbReference type="Proteomes" id="UP000885830">
    <property type="component" value="Unassembled WGS sequence"/>
</dbReference>
<name>A0A7C5QVF1_9PROT</name>
<reference evidence="2" key="1">
    <citation type="journal article" date="2020" name="mSystems">
        <title>Genome- and Community-Level Interaction Insights into Carbon Utilization and Element Cycling Functions of Hydrothermarchaeota in Hydrothermal Sediment.</title>
        <authorList>
            <person name="Zhou Z."/>
            <person name="Liu Y."/>
            <person name="Xu W."/>
            <person name="Pan J."/>
            <person name="Luo Z.H."/>
            <person name="Li M."/>
        </authorList>
    </citation>
    <scope>NUCLEOTIDE SEQUENCE [LARGE SCALE GENOMIC DNA]</scope>
    <source>
        <strain evidence="2">HyVt-485</strain>
    </source>
</reference>
<keyword evidence="1" id="KW-0812">Transmembrane</keyword>
<sequence>MTNNLHGPKKIQSSGFSAAQWRDAHVQVKETNDTFIYWALYAAIGLAILGVLGLYGANYMKNKPEKKQMVVEETPDLRSAILKTQRGRKAAQKAVAATSQPHVEVDLIKAEIDKYNDTNMVLRLCGKNYAHISSNYHKQNSAKYLKLYDMQRAAWRQKSKNAEPSDLAKSIGRINKIENGGDVAKFMLTGGAVRHMNASMGFMADMQKMQAEHDAKDKHRKQLQTNAHDPIYCGKFATKVQTGQMNLKIPKI</sequence>
<gene>
    <name evidence="2" type="ORF">ENJ42_01985</name>
</gene>
<keyword evidence="1" id="KW-0472">Membrane</keyword>
<dbReference type="AlphaFoldDB" id="A0A7C5QVF1"/>
<keyword evidence="1" id="KW-1133">Transmembrane helix</keyword>
<proteinExistence type="predicted"/>
<evidence type="ECO:0000313" key="2">
    <source>
        <dbReference type="EMBL" id="HHL42362.1"/>
    </source>
</evidence>
<accession>A0A7C5QVF1</accession>
<comment type="caution">
    <text evidence="2">The sequence shown here is derived from an EMBL/GenBank/DDBJ whole genome shotgun (WGS) entry which is preliminary data.</text>
</comment>
<organism evidence="2">
    <name type="scientific">Hellea balneolensis</name>
    <dbReference type="NCBI Taxonomy" id="287478"/>
    <lineage>
        <taxon>Bacteria</taxon>
        <taxon>Pseudomonadati</taxon>
        <taxon>Pseudomonadota</taxon>
        <taxon>Alphaproteobacteria</taxon>
        <taxon>Maricaulales</taxon>
        <taxon>Robiginitomaculaceae</taxon>
        <taxon>Hellea</taxon>
    </lineage>
</organism>
<evidence type="ECO:0000256" key="1">
    <source>
        <dbReference type="SAM" id="Phobius"/>
    </source>
</evidence>